<gene>
    <name evidence="1" type="ORF">G7Y89_g7900</name>
</gene>
<evidence type="ECO:0000313" key="2">
    <source>
        <dbReference type="Proteomes" id="UP000566819"/>
    </source>
</evidence>
<proteinExistence type="predicted"/>
<dbReference type="AlphaFoldDB" id="A0A8H4W1J0"/>
<keyword evidence="2" id="KW-1185">Reference proteome</keyword>
<sequence length="326" mass="37877">MYELFKSRNVPESWEGPLHLWGQDQDTEWLKSHVTSLYEPKELLRISSISFCDQPGEDNPYYLAKQKWDYNRAGGEDPKIRWEAPNPLELEVQAFKPKPNGEYQHFPGRDTSNSTFAIPSVAASTDLYFYVIAENSLPSLDSLEAWALHTTKLHKCALVGGFQGDFLSLARRYCECKKELPMKDFVWKAVRLSCLYGIRRSGLPQLRKSRKEPRRYASIAVQRQIDLIVSKGMAYLEAATLPQLQKAIFDPKVQEKETCFLPRHRMGNVKFEVRYRSDKNFQGPEDALLRSLILDCETKFLKPNSDPLAKKYYESSKLYYELRREI</sequence>
<protein>
    <submittedName>
        <fullName evidence="1">Uncharacterized protein</fullName>
    </submittedName>
</protein>
<name>A0A8H4W1J0_9HELO</name>
<organism evidence="1 2">
    <name type="scientific">Cudoniella acicularis</name>
    <dbReference type="NCBI Taxonomy" id="354080"/>
    <lineage>
        <taxon>Eukaryota</taxon>
        <taxon>Fungi</taxon>
        <taxon>Dikarya</taxon>
        <taxon>Ascomycota</taxon>
        <taxon>Pezizomycotina</taxon>
        <taxon>Leotiomycetes</taxon>
        <taxon>Helotiales</taxon>
        <taxon>Tricladiaceae</taxon>
        <taxon>Cudoniella</taxon>
    </lineage>
</organism>
<dbReference type="OrthoDB" id="5426982at2759"/>
<dbReference type="EMBL" id="JAAMPI010000572">
    <property type="protein sequence ID" value="KAF4630237.1"/>
    <property type="molecule type" value="Genomic_DNA"/>
</dbReference>
<reference evidence="1 2" key="1">
    <citation type="submission" date="2020-03" db="EMBL/GenBank/DDBJ databases">
        <title>Draft Genome Sequence of Cudoniella acicularis.</title>
        <authorList>
            <person name="Buettner E."/>
            <person name="Kellner H."/>
        </authorList>
    </citation>
    <scope>NUCLEOTIDE SEQUENCE [LARGE SCALE GENOMIC DNA]</scope>
    <source>
        <strain evidence="1 2">DSM 108380</strain>
    </source>
</reference>
<evidence type="ECO:0000313" key="1">
    <source>
        <dbReference type="EMBL" id="KAF4630237.1"/>
    </source>
</evidence>
<comment type="caution">
    <text evidence="1">The sequence shown here is derived from an EMBL/GenBank/DDBJ whole genome shotgun (WGS) entry which is preliminary data.</text>
</comment>
<dbReference type="Proteomes" id="UP000566819">
    <property type="component" value="Unassembled WGS sequence"/>
</dbReference>
<accession>A0A8H4W1J0</accession>